<dbReference type="GO" id="GO:0016757">
    <property type="term" value="F:glycosyltransferase activity"/>
    <property type="evidence" value="ECO:0007669"/>
    <property type="project" value="UniProtKB-KW"/>
</dbReference>
<dbReference type="Pfam" id="PF00535">
    <property type="entry name" value="Glycos_transf_2"/>
    <property type="match status" value="1"/>
</dbReference>
<keyword evidence="1" id="KW-0472">Membrane</keyword>
<dbReference type="Gene3D" id="3.90.550.10">
    <property type="entry name" value="Spore Coat Polysaccharide Biosynthesis Protein SpsA, Chain A"/>
    <property type="match status" value="1"/>
</dbReference>
<dbReference type="InterPro" id="IPR029044">
    <property type="entry name" value="Nucleotide-diphossugar_trans"/>
</dbReference>
<evidence type="ECO:0000313" key="3">
    <source>
        <dbReference type="EMBL" id="GAW95543.1"/>
    </source>
</evidence>
<protein>
    <submittedName>
        <fullName evidence="3">Glycosyl transferase</fullName>
        <ecNumber evidence="3">2.4.-.-</ecNumber>
    </submittedName>
</protein>
<sequence length="323" mass="36476">MTKNKHVSFIIPHKGREELLIQTVTSILNQSDEQATYDIIVVSQNKSLIELSKLAEQHSNVIISFQEDSLTISALRNVGAAKSTGEYLAFLDADVELSSNWLNAMLSTIDEQNNCVLASAAQANSKNAPALEKIRTALSNADLDCNVSFLPGRNLFLSRKIFEKVNGFPEHLITCEDYYFTDQVNQLGNLYYTSAATYVHLGEDKKYKEMYKKEIWRGQSNLQSISGRDIPLREIPSFIIPISLPILLIIFLGAIFISNMELALLALFSFLLPFALYSLRLYKLVRKEISFWRVLQFYVTYFPARVIGTLAGLFKSFSSSNVK</sequence>
<accession>A0ABQ0MT53</accession>
<feature type="domain" description="Glycosyltransferase 2-like" evidence="2">
    <location>
        <begin position="8"/>
        <end position="165"/>
    </location>
</feature>
<keyword evidence="3" id="KW-0328">Glycosyltransferase</keyword>
<gene>
    <name evidence="3" type="ORF">MTCD1_01146</name>
</gene>
<keyword evidence="4" id="KW-1185">Reference proteome</keyword>
<name>A0ABQ0MT53_9GAMM</name>
<comment type="caution">
    <text evidence="3">The sequence shown here is derived from an EMBL/GenBank/DDBJ whole genome shotgun (WGS) entry which is preliminary data.</text>
</comment>
<dbReference type="InterPro" id="IPR001173">
    <property type="entry name" value="Glyco_trans_2-like"/>
</dbReference>
<evidence type="ECO:0000313" key="4">
    <source>
        <dbReference type="Proteomes" id="UP000197068"/>
    </source>
</evidence>
<organism evidence="3 4">
    <name type="scientific">Colwellia marinimaniae</name>
    <dbReference type="NCBI Taxonomy" id="1513592"/>
    <lineage>
        <taxon>Bacteria</taxon>
        <taxon>Pseudomonadati</taxon>
        <taxon>Pseudomonadota</taxon>
        <taxon>Gammaproteobacteria</taxon>
        <taxon>Alteromonadales</taxon>
        <taxon>Colwelliaceae</taxon>
        <taxon>Colwellia</taxon>
    </lineage>
</organism>
<dbReference type="PANTHER" id="PTHR22916">
    <property type="entry name" value="GLYCOSYLTRANSFERASE"/>
    <property type="match status" value="1"/>
</dbReference>
<dbReference type="EMBL" id="BDQM01000006">
    <property type="protein sequence ID" value="GAW95543.1"/>
    <property type="molecule type" value="Genomic_DNA"/>
</dbReference>
<keyword evidence="3" id="KW-0808">Transferase</keyword>
<reference evidence="3 4" key="1">
    <citation type="submission" date="2017-06" db="EMBL/GenBank/DDBJ databases">
        <title>Whole Genome Sequences of Colwellia marinimaniae MTCD1.</title>
        <authorList>
            <person name="Kusumoto H."/>
            <person name="Inoue M."/>
            <person name="Tanikawa K."/>
            <person name="Maeji H."/>
            <person name="Cameron J.H."/>
            <person name="Bartlett D.H."/>
        </authorList>
    </citation>
    <scope>NUCLEOTIDE SEQUENCE [LARGE SCALE GENOMIC DNA]</scope>
    <source>
        <strain evidence="3 4">MTCD1</strain>
    </source>
</reference>
<dbReference type="SUPFAM" id="SSF53448">
    <property type="entry name" value="Nucleotide-diphospho-sugar transferases"/>
    <property type="match status" value="1"/>
</dbReference>
<dbReference type="EC" id="2.4.-.-" evidence="3"/>
<evidence type="ECO:0000259" key="2">
    <source>
        <dbReference type="Pfam" id="PF00535"/>
    </source>
</evidence>
<feature type="transmembrane region" description="Helical" evidence="1">
    <location>
        <begin position="294"/>
        <end position="314"/>
    </location>
</feature>
<evidence type="ECO:0000256" key="1">
    <source>
        <dbReference type="SAM" id="Phobius"/>
    </source>
</evidence>
<feature type="transmembrane region" description="Helical" evidence="1">
    <location>
        <begin position="238"/>
        <end position="257"/>
    </location>
</feature>
<dbReference type="CDD" id="cd00761">
    <property type="entry name" value="Glyco_tranf_GTA_type"/>
    <property type="match status" value="1"/>
</dbReference>
<feature type="transmembrane region" description="Helical" evidence="1">
    <location>
        <begin position="263"/>
        <end position="282"/>
    </location>
</feature>
<keyword evidence="1" id="KW-0812">Transmembrane</keyword>
<keyword evidence="1" id="KW-1133">Transmembrane helix</keyword>
<dbReference type="PANTHER" id="PTHR22916:SF3">
    <property type="entry name" value="UDP-GLCNAC:BETAGAL BETA-1,3-N-ACETYLGLUCOSAMINYLTRANSFERASE-LIKE PROTEIN 1"/>
    <property type="match status" value="1"/>
</dbReference>
<proteinExistence type="predicted"/>
<dbReference type="Proteomes" id="UP000197068">
    <property type="component" value="Unassembled WGS sequence"/>
</dbReference>
<dbReference type="RefSeq" id="WP_082606615.1">
    <property type="nucleotide sequence ID" value="NZ_BDQM01000006.1"/>
</dbReference>